<evidence type="ECO:0000256" key="1">
    <source>
        <dbReference type="ARBA" id="ARBA00023015"/>
    </source>
</evidence>
<evidence type="ECO:0000256" key="3">
    <source>
        <dbReference type="ARBA" id="ARBA00023163"/>
    </source>
</evidence>
<reference evidence="5 6" key="1">
    <citation type="submission" date="2019-03" db="EMBL/GenBank/DDBJ databases">
        <title>Genomic Encyclopedia of Type Strains, Phase IV (KMG-IV): sequencing the most valuable type-strain genomes for metagenomic binning, comparative biology and taxonomic classification.</title>
        <authorList>
            <person name="Goeker M."/>
        </authorList>
    </citation>
    <scope>NUCLEOTIDE SEQUENCE [LARGE SCALE GENOMIC DNA]</scope>
    <source>
        <strain evidence="5 6">DSM 100013</strain>
    </source>
</reference>
<dbReference type="Proteomes" id="UP000295504">
    <property type="component" value="Unassembled WGS sequence"/>
</dbReference>
<dbReference type="SMART" id="SM00347">
    <property type="entry name" value="HTH_MARR"/>
    <property type="match status" value="1"/>
</dbReference>
<evidence type="ECO:0000256" key="2">
    <source>
        <dbReference type="ARBA" id="ARBA00023125"/>
    </source>
</evidence>
<accession>A0A4R2TET3</accession>
<keyword evidence="6" id="KW-1185">Reference proteome</keyword>
<keyword evidence="3" id="KW-0804">Transcription</keyword>
<sequence>MKDKYIVYFISKTKKKMTKYIEEKLYEYEIHDMVPSYGNILRALYENNGKLNMKEIGQLVGKDKSTVTALVNKLIKLGYIRKDECQEDRRISYITLSKKGREIQGKFEQISADVSATAYKGFTPEEKETFLRLLKKLNNNFGTSK</sequence>
<evidence type="ECO:0000313" key="6">
    <source>
        <dbReference type="Proteomes" id="UP000295504"/>
    </source>
</evidence>
<keyword evidence="2" id="KW-0238">DNA-binding</keyword>
<dbReference type="RefSeq" id="WP_132849014.1">
    <property type="nucleotide sequence ID" value="NZ_CP058648.1"/>
</dbReference>
<dbReference type="PROSITE" id="PS50995">
    <property type="entry name" value="HTH_MARR_2"/>
    <property type="match status" value="1"/>
</dbReference>
<dbReference type="InterPro" id="IPR036390">
    <property type="entry name" value="WH_DNA-bd_sf"/>
</dbReference>
<feature type="domain" description="HTH marR-type" evidence="4">
    <location>
        <begin position="3"/>
        <end position="139"/>
    </location>
</feature>
<dbReference type="PANTHER" id="PTHR42756:SF1">
    <property type="entry name" value="TRANSCRIPTIONAL REPRESSOR OF EMRAB OPERON"/>
    <property type="match status" value="1"/>
</dbReference>
<evidence type="ECO:0000259" key="4">
    <source>
        <dbReference type="PROSITE" id="PS50995"/>
    </source>
</evidence>
<proteinExistence type="predicted"/>
<dbReference type="PANTHER" id="PTHR42756">
    <property type="entry name" value="TRANSCRIPTIONAL REGULATOR, MARR"/>
    <property type="match status" value="1"/>
</dbReference>
<dbReference type="GO" id="GO:0003700">
    <property type="term" value="F:DNA-binding transcription factor activity"/>
    <property type="evidence" value="ECO:0007669"/>
    <property type="project" value="InterPro"/>
</dbReference>
<dbReference type="PRINTS" id="PR00598">
    <property type="entry name" value="HTHMARR"/>
</dbReference>
<evidence type="ECO:0000313" key="5">
    <source>
        <dbReference type="EMBL" id="TCQ00587.1"/>
    </source>
</evidence>
<name>A0A4R2TET3_9FIRM</name>
<comment type="caution">
    <text evidence="5">The sequence shown here is derived from an EMBL/GenBank/DDBJ whole genome shotgun (WGS) entry which is preliminary data.</text>
</comment>
<gene>
    <name evidence="5" type="ORF">EDD79_102935</name>
</gene>
<keyword evidence="1" id="KW-0805">Transcription regulation</keyword>
<dbReference type="OrthoDB" id="9799663at2"/>
<dbReference type="EMBL" id="SLYC01000029">
    <property type="protein sequence ID" value="TCQ00587.1"/>
    <property type="molecule type" value="Genomic_DNA"/>
</dbReference>
<dbReference type="InterPro" id="IPR000835">
    <property type="entry name" value="HTH_MarR-typ"/>
</dbReference>
<organism evidence="5 6">
    <name type="scientific">Serpentinicella alkaliphila</name>
    <dbReference type="NCBI Taxonomy" id="1734049"/>
    <lineage>
        <taxon>Bacteria</taxon>
        <taxon>Bacillati</taxon>
        <taxon>Bacillota</taxon>
        <taxon>Clostridia</taxon>
        <taxon>Peptostreptococcales</taxon>
        <taxon>Natronincolaceae</taxon>
        <taxon>Serpentinicella</taxon>
    </lineage>
</organism>
<dbReference type="SUPFAM" id="SSF46785">
    <property type="entry name" value="Winged helix' DNA-binding domain"/>
    <property type="match status" value="1"/>
</dbReference>
<dbReference type="Gene3D" id="1.10.10.10">
    <property type="entry name" value="Winged helix-like DNA-binding domain superfamily/Winged helix DNA-binding domain"/>
    <property type="match status" value="1"/>
</dbReference>
<dbReference type="Pfam" id="PF12802">
    <property type="entry name" value="MarR_2"/>
    <property type="match status" value="1"/>
</dbReference>
<dbReference type="GO" id="GO:0003677">
    <property type="term" value="F:DNA binding"/>
    <property type="evidence" value="ECO:0007669"/>
    <property type="project" value="UniProtKB-KW"/>
</dbReference>
<protein>
    <submittedName>
        <fullName evidence="5">MarR family transcriptional regulator</fullName>
    </submittedName>
</protein>
<dbReference type="AlphaFoldDB" id="A0A4R2TET3"/>
<dbReference type="InterPro" id="IPR036388">
    <property type="entry name" value="WH-like_DNA-bd_sf"/>
</dbReference>